<dbReference type="InterPro" id="IPR001920">
    <property type="entry name" value="Asp/Glu_race"/>
</dbReference>
<dbReference type="InterPro" id="IPR004380">
    <property type="entry name" value="Asp_race"/>
</dbReference>
<dbReference type="NCBIfam" id="TIGR00035">
    <property type="entry name" value="asp_race"/>
    <property type="match status" value="1"/>
</dbReference>
<comment type="similarity">
    <text evidence="1">Belongs to the aspartate/glutamate racemases family.</text>
</comment>
<comment type="caution">
    <text evidence="3">The sequence shown here is derived from an EMBL/GenBank/DDBJ whole genome shotgun (WGS) entry which is preliminary data.</text>
</comment>
<dbReference type="RefSeq" id="WP_256619590.1">
    <property type="nucleotide sequence ID" value="NZ_JANIBC010000007.1"/>
</dbReference>
<accession>A0A9X2RJ91</accession>
<dbReference type="SUPFAM" id="SSF53681">
    <property type="entry name" value="Aspartate/glutamate racemase"/>
    <property type="match status" value="2"/>
</dbReference>
<keyword evidence="2 3" id="KW-0413">Isomerase</keyword>
<dbReference type="AlphaFoldDB" id="A0A9X2RJ91"/>
<dbReference type="Pfam" id="PF01177">
    <property type="entry name" value="Asp_Glu_race"/>
    <property type="match status" value="1"/>
</dbReference>
<gene>
    <name evidence="3" type="ORF">NOG11_09870</name>
</gene>
<dbReference type="EC" id="5.1.1.-" evidence="3"/>
<organism evidence="3 4">
    <name type="scientific">Parvularcula maris</name>
    <dbReference type="NCBI Taxonomy" id="2965077"/>
    <lineage>
        <taxon>Bacteria</taxon>
        <taxon>Pseudomonadati</taxon>
        <taxon>Pseudomonadota</taxon>
        <taxon>Alphaproteobacteria</taxon>
        <taxon>Parvularculales</taxon>
        <taxon>Parvularculaceae</taxon>
        <taxon>Parvularcula</taxon>
    </lineage>
</organism>
<evidence type="ECO:0000256" key="1">
    <source>
        <dbReference type="ARBA" id="ARBA00007847"/>
    </source>
</evidence>
<dbReference type="PANTHER" id="PTHR21198:SF7">
    <property type="entry name" value="ASPARTATE-GLUTAMATE RACEMASE FAMILY"/>
    <property type="match status" value="1"/>
</dbReference>
<dbReference type="PANTHER" id="PTHR21198">
    <property type="entry name" value="GLUTAMATE RACEMASE"/>
    <property type="match status" value="1"/>
</dbReference>
<dbReference type="Proteomes" id="UP001142610">
    <property type="component" value="Unassembled WGS sequence"/>
</dbReference>
<dbReference type="EMBL" id="JANIBC010000007">
    <property type="protein sequence ID" value="MCQ8185701.1"/>
    <property type="molecule type" value="Genomic_DNA"/>
</dbReference>
<dbReference type="GO" id="GO:0047661">
    <property type="term" value="F:amino-acid racemase activity"/>
    <property type="evidence" value="ECO:0007669"/>
    <property type="project" value="InterPro"/>
</dbReference>
<dbReference type="Gene3D" id="3.40.50.1860">
    <property type="match status" value="2"/>
</dbReference>
<name>A0A9X2RJ91_9PROT</name>
<proteinExistence type="inferred from homology"/>
<dbReference type="InterPro" id="IPR015942">
    <property type="entry name" value="Asp/Glu/hydantoin_racemase"/>
</dbReference>
<protein>
    <submittedName>
        <fullName evidence="3">Amino acid racemase</fullName>
        <ecNumber evidence="3">5.1.1.-</ecNumber>
    </submittedName>
</protein>
<keyword evidence="4" id="KW-1185">Reference proteome</keyword>
<reference evidence="3" key="1">
    <citation type="submission" date="2022-07" db="EMBL/GenBank/DDBJ databases">
        <title>Parvularcula maris sp. nov., an algicidal bacterium isolated from seawater.</title>
        <authorList>
            <person name="Li F."/>
        </authorList>
    </citation>
    <scope>NUCLEOTIDE SEQUENCE</scope>
    <source>
        <strain evidence="3">BGMRC 0090</strain>
    </source>
</reference>
<sequence>MPHPILPTIGIVAGSSHAITGPFYDMVNEAVRRRLGGKEIAETLIAGMNYGRLVAMIEAGDWEGIEDYVSSKVDSLCAGGAELIVGTSNTMHEVMPKVMEGRGVPYLPITDPLCAAIEASGLERIALFGTMTTMSGGRVMQEVQERTGVAVLVPTDAEKEEISRVIYEELVESFFLPASKQRYLEIARRLAREDGAEGLILGCTEIVLLIDQPDLPEMKVFATARLQAEAAADWAVGRVA</sequence>
<evidence type="ECO:0000256" key="2">
    <source>
        <dbReference type="ARBA" id="ARBA00023235"/>
    </source>
</evidence>
<evidence type="ECO:0000313" key="3">
    <source>
        <dbReference type="EMBL" id="MCQ8185701.1"/>
    </source>
</evidence>
<evidence type="ECO:0000313" key="4">
    <source>
        <dbReference type="Proteomes" id="UP001142610"/>
    </source>
</evidence>